<reference evidence="2" key="1">
    <citation type="submission" date="2017-06" db="EMBL/GenBank/DDBJ databases">
        <authorList>
            <person name="Varghese N."/>
            <person name="Submissions S."/>
        </authorList>
    </citation>
    <scope>NUCLEOTIDE SEQUENCE [LARGE SCALE GENOMIC DNA]</scope>
    <source>
        <strain evidence="2">DSM 44485</strain>
    </source>
</reference>
<gene>
    <name evidence="1" type="ORF">SAMN06265355_103427</name>
</gene>
<dbReference type="RefSeq" id="WP_089311467.1">
    <property type="nucleotide sequence ID" value="NZ_FZNP01000003.1"/>
</dbReference>
<dbReference type="AlphaFoldDB" id="A0A238WZY3"/>
<dbReference type="OrthoDB" id="3450605at2"/>
<dbReference type="Proteomes" id="UP000198420">
    <property type="component" value="Unassembled WGS sequence"/>
</dbReference>
<sequence length="458" mass="50989">MATETPDSGGLTRWTTEWDPEGPYSSRITPVLLGQAPVRITPDWLWAPKPITGSFEDLELGKGKTTNKARRKVGDLVRGLRLSADPDTVVDESVIYELRLASDGSRYVQGAYAGFKLGRAFEHVLISGEPGKVLADRPETVSIVLGVCNGSSWATISTNPEGRRSAFQFGSHGATEEVAEFITSVGFNPQLSFYEENLAHLSAMFAGNVMVHSPESVRYSVVVDVPWRGYWLYMFPALQQEQTSARAYNRWRGEVTRRSRLLSDRTVDLLREALGARSAQTEIIYQDELAPLDGILADMGPGRAPDLQVLVDTMRNSGDVLWNLLLDPELRCQVKVKGRFLDPVVRTVQELCGTSYVVAVLRRMLAGTVMSVNDYVETTIEQYVQAWTEVLVKHGLAFRGTSFAVYPFSHFVPLEEGAAMYHRDPGRIVTVNDRNGISGFDHGEWVDPVDLLPRSYQR</sequence>
<name>A0A238WZY3_9ACTN</name>
<protein>
    <submittedName>
        <fullName evidence="1">Uncharacterized protein</fullName>
    </submittedName>
</protein>
<evidence type="ECO:0000313" key="1">
    <source>
        <dbReference type="EMBL" id="SNR51159.1"/>
    </source>
</evidence>
<accession>A0A238WZY3</accession>
<organism evidence="1 2">
    <name type="scientific">Actinomadura mexicana</name>
    <dbReference type="NCBI Taxonomy" id="134959"/>
    <lineage>
        <taxon>Bacteria</taxon>
        <taxon>Bacillati</taxon>
        <taxon>Actinomycetota</taxon>
        <taxon>Actinomycetes</taxon>
        <taxon>Streptosporangiales</taxon>
        <taxon>Thermomonosporaceae</taxon>
        <taxon>Actinomadura</taxon>
    </lineage>
</organism>
<keyword evidence="2" id="KW-1185">Reference proteome</keyword>
<evidence type="ECO:0000313" key="2">
    <source>
        <dbReference type="Proteomes" id="UP000198420"/>
    </source>
</evidence>
<proteinExistence type="predicted"/>
<dbReference type="EMBL" id="FZNP01000003">
    <property type="protein sequence ID" value="SNR51159.1"/>
    <property type="molecule type" value="Genomic_DNA"/>
</dbReference>